<reference evidence="2" key="1">
    <citation type="submission" date="2017-06" db="EMBL/GenBank/DDBJ databases">
        <title>Genome analysis of Fimbriiglobus ruber SP5, the first member of the order Planctomycetales with confirmed chitinolytic capability.</title>
        <authorList>
            <person name="Ravin N.V."/>
            <person name="Rakitin A.L."/>
            <person name="Ivanova A.A."/>
            <person name="Beletsky A.V."/>
            <person name="Kulichevskaya I.S."/>
            <person name="Mardanov A.V."/>
            <person name="Dedysh S.N."/>
        </authorList>
    </citation>
    <scope>NUCLEOTIDE SEQUENCE [LARGE SCALE GENOMIC DNA]</scope>
    <source>
        <strain evidence="2">SP5</strain>
    </source>
</reference>
<dbReference type="RefSeq" id="WP_088260670.1">
    <property type="nucleotide sequence ID" value="NZ_NIDE01000020.1"/>
</dbReference>
<dbReference type="AlphaFoldDB" id="A0A225DD81"/>
<protein>
    <recommendedName>
        <fullName evidence="3">HTH marR-type domain-containing protein</fullName>
    </recommendedName>
</protein>
<gene>
    <name evidence="1" type="ORF">FRUB_10336</name>
</gene>
<sequence>MILNNLPRSSIVLTPDDIRVLDTITLYTQNGAMKPGMRAVTLDLISRHMRLSSRLVLATLNKLARLGFAKDASREGELPGTRWARGTWTFAPAEDVPVEGEILG</sequence>
<accession>A0A225DD81</accession>
<dbReference type="EMBL" id="NIDE01000020">
    <property type="protein sequence ID" value="OWK34365.1"/>
    <property type="molecule type" value="Genomic_DNA"/>
</dbReference>
<name>A0A225DD81_9BACT</name>
<keyword evidence="2" id="KW-1185">Reference proteome</keyword>
<proteinExistence type="predicted"/>
<evidence type="ECO:0000313" key="1">
    <source>
        <dbReference type="EMBL" id="OWK34365.1"/>
    </source>
</evidence>
<evidence type="ECO:0000313" key="2">
    <source>
        <dbReference type="Proteomes" id="UP000214646"/>
    </source>
</evidence>
<evidence type="ECO:0008006" key="3">
    <source>
        <dbReference type="Google" id="ProtNLM"/>
    </source>
</evidence>
<organism evidence="1 2">
    <name type="scientific">Fimbriiglobus ruber</name>
    <dbReference type="NCBI Taxonomy" id="1908690"/>
    <lineage>
        <taxon>Bacteria</taxon>
        <taxon>Pseudomonadati</taxon>
        <taxon>Planctomycetota</taxon>
        <taxon>Planctomycetia</taxon>
        <taxon>Gemmatales</taxon>
        <taxon>Gemmataceae</taxon>
        <taxon>Fimbriiglobus</taxon>
    </lineage>
</organism>
<dbReference type="Proteomes" id="UP000214646">
    <property type="component" value="Unassembled WGS sequence"/>
</dbReference>
<comment type="caution">
    <text evidence="1">The sequence shown here is derived from an EMBL/GenBank/DDBJ whole genome shotgun (WGS) entry which is preliminary data.</text>
</comment>